<sequence>MDIEELKYLLKKYNDQTATPEEIRIVEDWYESVNGEVPNFSLDELANFKANIYANVEANMMNTAKDGDKKNTFKIYRHYFAKAAILIGALLGIVYLFFVNPNRSAKSSLTANHEIKPGGNNAILKLANGTSVVLNDDITGQISNQQGVEVTKTKSGELVYSIIDQPGANVALMNTVTTPRGGQYHLILADKTEVWLNSGSSITFPAVFCGKDRKVAVTGEAYFEVAKNKLKPFIVSTKGSEVTVLGTHFNINAYDDEDAELTTLLEGSVSVKRNNQCLLLKPGQQASITRNSNLINMKEIEDPNVLVAWKDGYFQFDNADVAAVMRQISRWYNTEIQYNGSVPVKQYIGRIPRTVSAKELVEMLSYSGIHCTIEKNKIIVNPK</sequence>
<evidence type="ECO:0000256" key="1">
    <source>
        <dbReference type="SAM" id="Phobius"/>
    </source>
</evidence>
<dbReference type="PANTHER" id="PTHR30273">
    <property type="entry name" value="PERIPLASMIC SIGNAL SENSOR AND SIGMA FACTOR ACTIVATOR FECR-RELATED"/>
    <property type="match status" value="1"/>
</dbReference>
<accession>A0A1W2F5K9</accession>
<dbReference type="STRING" id="475255.SAMN04488101_12212"/>
<dbReference type="Gene3D" id="2.60.120.1440">
    <property type="match status" value="1"/>
</dbReference>
<dbReference type="EMBL" id="FWYB01000022">
    <property type="protein sequence ID" value="SMD17197.1"/>
    <property type="molecule type" value="Genomic_DNA"/>
</dbReference>
<dbReference type="GO" id="GO:0016989">
    <property type="term" value="F:sigma factor antagonist activity"/>
    <property type="evidence" value="ECO:0007669"/>
    <property type="project" value="TreeGrafter"/>
</dbReference>
<dbReference type="InterPro" id="IPR012373">
    <property type="entry name" value="Ferrdict_sens_TM"/>
</dbReference>
<dbReference type="InterPro" id="IPR006860">
    <property type="entry name" value="FecR"/>
</dbReference>
<evidence type="ECO:0000259" key="3">
    <source>
        <dbReference type="Pfam" id="PF16344"/>
    </source>
</evidence>
<gene>
    <name evidence="4" type="ORF">SAMN04488101_12212</name>
</gene>
<evidence type="ECO:0000313" key="4">
    <source>
        <dbReference type="EMBL" id="SMD17197.1"/>
    </source>
</evidence>
<dbReference type="Pfam" id="PF04773">
    <property type="entry name" value="FecR"/>
    <property type="match status" value="1"/>
</dbReference>
<reference evidence="4 5" key="1">
    <citation type="submission" date="2017-04" db="EMBL/GenBank/DDBJ databases">
        <authorList>
            <person name="Afonso C.L."/>
            <person name="Miller P.J."/>
            <person name="Scott M.A."/>
            <person name="Spackman E."/>
            <person name="Goraichik I."/>
            <person name="Dimitrov K.M."/>
            <person name="Suarez D.L."/>
            <person name="Swayne D.E."/>
        </authorList>
    </citation>
    <scope>NUCLEOTIDE SEQUENCE [LARGE SCALE GENOMIC DNA]</scope>
    <source>
        <strain evidence="4 5">DSM 19625</strain>
    </source>
</reference>
<dbReference type="Pfam" id="PF16344">
    <property type="entry name" value="FecR_C"/>
    <property type="match status" value="1"/>
</dbReference>
<feature type="domain" description="Protein FecR C-terminal" evidence="3">
    <location>
        <begin position="313"/>
        <end position="380"/>
    </location>
</feature>
<feature type="domain" description="FecR protein" evidence="2">
    <location>
        <begin position="175"/>
        <end position="269"/>
    </location>
</feature>
<proteinExistence type="predicted"/>
<dbReference type="Proteomes" id="UP000192678">
    <property type="component" value="Unassembled WGS sequence"/>
</dbReference>
<keyword evidence="1" id="KW-0472">Membrane</keyword>
<feature type="transmembrane region" description="Helical" evidence="1">
    <location>
        <begin position="79"/>
        <end position="98"/>
    </location>
</feature>
<organism evidence="4 5">
    <name type="scientific">Pedobacter nyackensis</name>
    <dbReference type="NCBI Taxonomy" id="475255"/>
    <lineage>
        <taxon>Bacteria</taxon>
        <taxon>Pseudomonadati</taxon>
        <taxon>Bacteroidota</taxon>
        <taxon>Sphingobacteriia</taxon>
        <taxon>Sphingobacteriales</taxon>
        <taxon>Sphingobacteriaceae</taxon>
        <taxon>Pedobacter</taxon>
    </lineage>
</organism>
<protein>
    <submittedName>
        <fullName evidence="4">FecR family protein</fullName>
    </submittedName>
</protein>
<dbReference type="RefSeq" id="WP_084292234.1">
    <property type="nucleotide sequence ID" value="NZ_FWYB01000022.1"/>
</dbReference>
<evidence type="ECO:0000313" key="5">
    <source>
        <dbReference type="Proteomes" id="UP000192678"/>
    </source>
</evidence>
<name>A0A1W2F5K9_9SPHI</name>
<keyword evidence="1" id="KW-0812">Transmembrane</keyword>
<dbReference type="PIRSF" id="PIRSF018266">
    <property type="entry name" value="FecR"/>
    <property type="match status" value="1"/>
</dbReference>
<keyword evidence="5" id="KW-1185">Reference proteome</keyword>
<dbReference type="AlphaFoldDB" id="A0A1W2F5K9"/>
<evidence type="ECO:0000259" key="2">
    <source>
        <dbReference type="Pfam" id="PF04773"/>
    </source>
</evidence>
<keyword evidence="1" id="KW-1133">Transmembrane helix</keyword>
<dbReference type="PANTHER" id="PTHR30273:SF2">
    <property type="entry name" value="PROTEIN FECR"/>
    <property type="match status" value="1"/>
</dbReference>
<dbReference type="FunFam" id="2.60.120.1440:FF:000001">
    <property type="entry name" value="Putative anti-sigma factor"/>
    <property type="match status" value="1"/>
</dbReference>
<dbReference type="Gene3D" id="3.55.50.30">
    <property type="match status" value="1"/>
</dbReference>
<dbReference type="OrthoDB" id="1099963at2"/>
<dbReference type="InterPro" id="IPR032508">
    <property type="entry name" value="FecR_C"/>
</dbReference>